<dbReference type="PIRSF" id="PIRSF000728">
    <property type="entry name" value="NAGK"/>
    <property type="match status" value="1"/>
</dbReference>
<comment type="pathway">
    <text evidence="1 9">Amino-acid biosynthesis; L-arginine biosynthesis; N(2)-acetyl-L-ornithine from L-glutamate: step 2/4.</text>
</comment>
<proteinExistence type="inferred from homology"/>
<comment type="subcellular location">
    <subcellularLocation>
        <location evidence="9">Cytoplasm</location>
    </subcellularLocation>
</comment>
<evidence type="ECO:0000256" key="2">
    <source>
        <dbReference type="ARBA" id="ARBA00022571"/>
    </source>
</evidence>
<comment type="function">
    <text evidence="9">Catalyzes the ATP-dependent phosphorylation of N-acetyl-L-glutamate.</text>
</comment>
<dbReference type="CDD" id="cd04250">
    <property type="entry name" value="AAK_NAGK-C"/>
    <property type="match status" value="1"/>
</dbReference>
<dbReference type="EC" id="2.7.2.8" evidence="9"/>
<dbReference type="SUPFAM" id="SSF53633">
    <property type="entry name" value="Carbamate kinase-like"/>
    <property type="match status" value="1"/>
</dbReference>
<evidence type="ECO:0000256" key="9">
    <source>
        <dbReference type="HAMAP-Rule" id="MF_00082"/>
    </source>
</evidence>
<dbReference type="GO" id="GO:0042450">
    <property type="term" value="P:L-arginine biosynthetic process via ornithine"/>
    <property type="evidence" value="ECO:0007669"/>
    <property type="project" value="UniProtKB-UniRule"/>
</dbReference>
<keyword evidence="9" id="KW-0963">Cytoplasm</keyword>
<dbReference type="InterPro" id="IPR001048">
    <property type="entry name" value="Asp/Glu/Uridylate_kinase"/>
</dbReference>
<dbReference type="InterPro" id="IPR001057">
    <property type="entry name" value="Glu/AcGlu_kinase"/>
</dbReference>
<accession>E1K1B7</accession>
<evidence type="ECO:0000256" key="1">
    <source>
        <dbReference type="ARBA" id="ARBA00004828"/>
    </source>
</evidence>
<comment type="catalytic activity">
    <reaction evidence="8 9">
        <text>N-acetyl-L-glutamate + ATP = N-acetyl-L-glutamyl 5-phosphate + ADP</text>
        <dbReference type="Rhea" id="RHEA:14629"/>
        <dbReference type="ChEBI" id="CHEBI:30616"/>
        <dbReference type="ChEBI" id="CHEBI:44337"/>
        <dbReference type="ChEBI" id="CHEBI:57936"/>
        <dbReference type="ChEBI" id="CHEBI:456216"/>
        <dbReference type="EC" id="2.7.2.8"/>
    </reaction>
</comment>
<dbReference type="InterPro" id="IPR037528">
    <property type="entry name" value="ArgB"/>
</dbReference>
<feature type="site" description="Transition state stabilizer" evidence="9">
    <location>
        <position position="251"/>
    </location>
</feature>
<dbReference type="InterPro" id="IPR004662">
    <property type="entry name" value="AcgluKinase_fam"/>
</dbReference>
<dbReference type="Pfam" id="PF00696">
    <property type="entry name" value="AA_kinase"/>
    <property type="match status" value="1"/>
</dbReference>
<evidence type="ECO:0000256" key="4">
    <source>
        <dbReference type="ARBA" id="ARBA00022679"/>
    </source>
</evidence>
<dbReference type="GO" id="GO:0005524">
    <property type="term" value="F:ATP binding"/>
    <property type="evidence" value="ECO:0007669"/>
    <property type="project" value="UniProtKB-UniRule"/>
</dbReference>
<dbReference type="PRINTS" id="PR00474">
    <property type="entry name" value="GLU5KINASE"/>
</dbReference>
<evidence type="ECO:0000256" key="5">
    <source>
        <dbReference type="ARBA" id="ARBA00022741"/>
    </source>
</evidence>
<dbReference type="GO" id="GO:0005737">
    <property type="term" value="C:cytoplasm"/>
    <property type="evidence" value="ECO:0007669"/>
    <property type="project" value="UniProtKB-SubCell"/>
</dbReference>
<evidence type="ECO:0000313" key="12">
    <source>
        <dbReference type="Proteomes" id="UP000006250"/>
    </source>
</evidence>
<feature type="binding site" evidence="9">
    <location>
        <position position="87"/>
    </location>
    <ligand>
        <name>substrate</name>
    </ligand>
</feature>
<reference evidence="11 12" key="1">
    <citation type="submission" date="2010-08" db="EMBL/GenBank/DDBJ databases">
        <title>The draft genome of Desulfovibrio fructosovorans JJ.</title>
        <authorList>
            <consortium name="US DOE Joint Genome Institute (JGI-PGF)"/>
            <person name="Lucas S."/>
            <person name="Copeland A."/>
            <person name="Lapidus A."/>
            <person name="Cheng J.-F."/>
            <person name="Bruce D."/>
            <person name="Goodwin L."/>
            <person name="Pitluck S."/>
            <person name="Land M.L."/>
            <person name="Hauser L."/>
            <person name="Chang Y.-J."/>
            <person name="Jeffries C."/>
            <person name="Wall J.D."/>
            <person name="Stahl D.A."/>
            <person name="Arkin A.P."/>
            <person name="Dehal P."/>
            <person name="Stolyar S.M."/>
            <person name="Hazen T.C."/>
            <person name="Woyke T.J."/>
        </authorList>
    </citation>
    <scope>NUCLEOTIDE SEQUENCE [LARGE SCALE GENOMIC DNA]</scope>
    <source>
        <strain evidence="11 12">JJ</strain>
    </source>
</reference>
<dbReference type="UniPathway" id="UPA00068">
    <property type="reaction ID" value="UER00107"/>
</dbReference>
<evidence type="ECO:0000256" key="8">
    <source>
        <dbReference type="ARBA" id="ARBA00048141"/>
    </source>
</evidence>
<dbReference type="PANTHER" id="PTHR23342">
    <property type="entry name" value="N-ACETYLGLUTAMATE SYNTHASE"/>
    <property type="match status" value="1"/>
</dbReference>
<dbReference type="InterPro" id="IPR041727">
    <property type="entry name" value="NAGK-C"/>
</dbReference>
<dbReference type="AlphaFoldDB" id="E1K1B7"/>
<name>E1K1B7_SOLFR</name>
<dbReference type="HAMAP" id="MF_00082">
    <property type="entry name" value="ArgB"/>
    <property type="match status" value="1"/>
</dbReference>
<feature type="domain" description="Aspartate/glutamate/uridylate kinase" evidence="10">
    <location>
        <begin position="25"/>
        <end position="270"/>
    </location>
</feature>
<dbReference type="NCBIfam" id="TIGR00761">
    <property type="entry name" value="argB"/>
    <property type="match status" value="1"/>
</dbReference>
<sequence>MMGREHAKARLLLEALPYIRKFFGKTVVIKYGGHAMVDEELQKSFALNIILLKYIGINPVIVHGGGPQIGHMLKQLGIVSEFKQGLRVTDDATMDVVEMVLVGKVNKNIVNLLNLNGGSAVGLSGKDGHLIAARKLEMVIEKGDAPPEIIDLGKVGEVTGINTTLITTLLGQGFIPVIAPVGVDENGATYNINADTVAGAVASALGAKRLVLLTDVAGVLDKDRTLISSLDIREASQAITTGMLTGGMIPKVQCCMEAVDAGVEKAHILDGRVENCIMLEFFTNSGIGTEIVCKRCEL</sequence>
<keyword evidence="5 9" id="KW-0547">Nucleotide-binding</keyword>
<dbReference type="Gene3D" id="3.40.1160.10">
    <property type="entry name" value="Acetylglutamate kinase-like"/>
    <property type="match status" value="1"/>
</dbReference>
<evidence type="ECO:0000256" key="6">
    <source>
        <dbReference type="ARBA" id="ARBA00022777"/>
    </source>
</evidence>
<evidence type="ECO:0000256" key="7">
    <source>
        <dbReference type="ARBA" id="ARBA00022840"/>
    </source>
</evidence>
<gene>
    <name evidence="9" type="primary">argB</name>
    <name evidence="11" type="ORF">DesfrDRAFT_3667</name>
</gene>
<keyword evidence="3 9" id="KW-0028">Amino-acid biosynthesis</keyword>
<evidence type="ECO:0000256" key="3">
    <source>
        <dbReference type="ARBA" id="ARBA00022605"/>
    </source>
</evidence>
<keyword evidence="4 9" id="KW-0808">Transferase</keyword>
<dbReference type="InterPro" id="IPR036393">
    <property type="entry name" value="AceGlu_kinase-like_sf"/>
</dbReference>
<protein>
    <recommendedName>
        <fullName evidence="9">Acetylglutamate kinase</fullName>
        <ecNumber evidence="9">2.7.2.8</ecNumber>
    </recommendedName>
    <alternativeName>
        <fullName evidence="9">N-acetyl-L-glutamate 5-phosphotransferase</fullName>
    </alternativeName>
    <alternativeName>
        <fullName evidence="9">NAG kinase</fullName>
        <shortName evidence="9">NAGK</shortName>
    </alternativeName>
</protein>
<dbReference type="eggNOG" id="COG0548">
    <property type="taxonomic scope" value="Bacteria"/>
</dbReference>
<evidence type="ECO:0000313" key="11">
    <source>
        <dbReference type="EMBL" id="EFL49603.1"/>
    </source>
</evidence>
<evidence type="ECO:0000259" key="10">
    <source>
        <dbReference type="Pfam" id="PF00696"/>
    </source>
</evidence>
<feature type="binding site" evidence="9">
    <location>
        <begin position="65"/>
        <end position="66"/>
    </location>
    <ligand>
        <name>substrate</name>
    </ligand>
</feature>
<dbReference type="PANTHER" id="PTHR23342:SF0">
    <property type="entry name" value="N-ACETYLGLUTAMATE SYNTHASE, MITOCHONDRIAL"/>
    <property type="match status" value="1"/>
</dbReference>
<dbReference type="EMBL" id="AECZ01000038">
    <property type="protein sequence ID" value="EFL49603.1"/>
    <property type="molecule type" value="Genomic_DNA"/>
</dbReference>
<comment type="caution">
    <text evidence="11">The sequence shown here is derived from an EMBL/GenBank/DDBJ whole genome shotgun (WGS) entry which is preliminary data.</text>
</comment>
<feature type="site" description="Transition state stabilizer" evidence="9">
    <location>
        <position position="30"/>
    </location>
</feature>
<organism evidence="11 12">
    <name type="scientific">Solidesulfovibrio fructosivorans JJ]</name>
    <dbReference type="NCBI Taxonomy" id="596151"/>
    <lineage>
        <taxon>Bacteria</taxon>
        <taxon>Pseudomonadati</taxon>
        <taxon>Thermodesulfobacteriota</taxon>
        <taxon>Desulfovibrionia</taxon>
        <taxon>Desulfovibrionales</taxon>
        <taxon>Desulfovibrionaceae</taxon>
        <taxon>Solidesulfovibrio</taxon>
    </lineage>
</organism>
<feature type="binding site" evidence="9">
    <location>
        <position position="191"/>
    </location>
    <ligand>
        <name>substrate</name>
    </ligand>
</feature>
<keyword evidence="7 9" id="KW-0067">ATP-binding</keyword>
<dbReference type="FunFam" id="3.40.1160.10:FF:000004">
    <property type="entry name" value="Acetylglutamate kinase"/>
    <property type="match status" value="1"/>
</dbReference>
<comment type="similarity">
    <text evidence="9">Belongs to the acetylglutamate kinase family. ArgB subfamily.</text>
</comment>
<dbReference type="STRING" id="596151.DesfrDRAFT_3667"/>
<dbReference type="Proteomes" id="UP000006250">
    <property type="component" value="Unassembled WGS sequence"/>
</dbReference>
<keyword evidence="6 9" id="KW-0418">Kinase</keyword>
<dbReference type="GO" id="GO:0003991">
    <property type="term" value="F:acetylglutamate kinase activity"/>
    <property type="evidence" value="ECO:0007669"/>
    <property type="project" value="UniProtKB-UniRule"/>
</dbReference>
<keyword evidence="12" id="KW-1185">Reference proteome</keyword>
<keyword evidence="2 9" id="KW-0055">Arginine biosynthesis</keyword>